<dbReference type="InterPro" id="IPR000834">
    <property type="entry name" value="Peptidase_M14"/>
</dbReference>
<feature type="non-terminal residue" evidence="10">
    <location>
        <position position="57"/>
    </location>
</feature>
<dbReference type="AlphaFoldDB" id="A0ABD0N1T2"/>
<evidence type="ECO:0000256" key="3">
    <source>
        <dbReference type="ARBA" id="ARBA00022645"/>
    </source>
</evidence>
<comment type="similarity">
    <text evidence="2 8">Belongs to the peptidase M14 family.</text>
</comment>
<keyword evidence="4" id="KW-0645">Protease</keyword>
<dbReference type="GO" id="GO:0006508">
    <property type="term" value="P:proteolysis"/>
    <property type="evidence" value="ECO:0007669"/>
    <property type="project" value="UniProtKB-KW"/>
</dbReference>
<dbReference type="SUPFAM" id="SSF53187">
    <property type="entry name" value="Zn-dependent exopeptidases"/>
    <property type="match status" value="1"/>
</dbReference>
<comment type="caution">
    <text evidence="8">Lacks conserved residue(s) required for the propagation of feature annotation.</text>
</comment>
<evidence type="ECO:0000256" key="7">
    <source>
        <dbReference type="ARBA" id="ARBA00023049"/>
    </source>
</evidence>
<dbReference type="GO" id="GO:0008237">
    <property type="term" value="F:metallopeptidase activity"/>
    <property type="evidence" value="ECO:0007669"/>
    <property type="project" value="UniProtKB-KW"/>
</dbReference>
<evidence type="ECO:0000256" key="1">
    <source>
        <dbReference type="ARBA" id="ARBA00001947"/>
    </source>
</evidence>
<dbReference type="PROSITE" id="PS00133">
    <property type="entry name" value="CARBOXYPEPT_ZN_2"/>
    <property type="match status" value="1"/>
</dbReference>
<feature type="domain" description="Peptidase M14" evidence="9">
    <location>
        <begin position="1"/>
        <end position="57"/>
    </location>
</feature>
<dbReference type="Proteomes" id="UP001529510">
    <property type="component" value="Unassembled WGS sequence"/>
</dbReference>
<sequence length="57" mass="6304">ETYHGPSAHSESEVKAIVDFVTSHGNIKAFVSIHSYSQMLLYPYGYTSTPAKDQAEL</sequence>
<evidence type="ECO:0000313" key="11">
    <source>
        <dbReference type="Proteomes" id="UP001529510"/>
    </source>
</evidence>
<evidence type="ECO:0000256" key="5">
    <source>
        <dbReference type="ARBA" id="ARBA00022723"/>
    </source>
</evidence>
<name>A0ABD0N1T2_CIRMR</name>
<dbReference type="PROSITE" id="PS52035">
    <property type="entry name" value="PEPTIDASE_M14"/>
    <property type="match status" value="1"/>
</dbReference>
<evidence type="ECO:0000256" key="2">
    <source>
        <dbReference type="ARBA" id="ARBA00005988"/>
    </source>
</evidence>
<organism evidence="10 11">
    <name type="scientific">Cirrhinus mrigala</name>
    <name type="common">Mrigala</name>
    <dbReference type="NCBI Taxonomy" id="683832"/>
    <lineage>
        <taxon>Eukaryota</taxon>
        <taxon>Metazoa</taxon>
        <taxon>Chordata</taxon>
        <taxon>Craniata</taxon>
        <taxon>Vertebrata</taxon>
        <taxon>Euteleostomi</taxon>
        <taxon>Actinopterygii</taxon>
        <taxon>Neopterygii</taxon>
        <taxon>Teleostei</taxon>
        <taxon>Ostariophysi</taxon>
        <taxon>Cypriniformes</taxon>
        <taxon>Cyprinidae</taxon>
        <taxon>Labeoninae</taxon>
        <taxon>Labeonini</taxon>
        <taxon>Cirrhinus</taxon>
    </lineage>
</organism>
<feature type="non-terminal residue" evidence="10">
    <location>
        <position position="1"/>
    </location>
</feature>
<dbReference type="EMBL" id="JAMKFB020000025">
    <property type="protein sequence ID" value="KAL0155186.1"/>
    <property type="molecule type" value="Genomic_DNA"/>
</dbReference>
<evidence type="ECO:0000256" key="4">
    <source>
        <dbReference type="ARBA" id="ARBA00022670"/>
    </source>
</evidence>
<gene>
    <name evidence="10" type="ORF">M9458_049449</name>
</gene>
<evidence type="ECO:0000256" key="8">
    <source>
        <dbReference type="PROSITE-ProRule" id="PRU01379"/>
    </source>
</evidence>
<dbReference type="PANTHER" id="PTHR11705">
    <property type="entry name" value="PROTEASE FAMILY M14 CARBOXYPEPTIDASE A,B"/>
    <property type="match status" value="1"/>
</dbReference>
<keyword evidence="3" id="KW-0121">Carboxypeptidase</keyword>
<keyword evidence="7" id="KW-0378">Hydrolase</keyword>
<dbReference type="InterPro" id="IPR057247">
    <property type="entry name" value="CARBOXYPEPT_ZN_2"/>
</dbReference>
<dbReference type="GO" id="GO:0046872">
    <property type="term" value="F:metal ion binding"/>
    <property type="evidence" value="ECO:0007669"/>
    <property type="project" value="UniProtKB-KW"/>
</dbReference>
<dbReference type="Gene3D" id="3.40.630.10">
    <property type="entry name" value="Zn peptidases"/>
    <property type="match status" value="1"/>
</dbReference>
<evidence type="ECO:0000256" key="6">
    <source>
        <dbReference type="ARBA" id="ARBA00022833"/>
    </source>
</evidence>
<reference evidence="10 11" key="1">
    <citation type="submission" date="2024-05" db="EMBL/GenBank/DDBJ databases">
        <title>Genome sequencing and assembly of Indian major carp, Cirrhinus mrigala (Hamilton, 1822).</title>
        <authorList>
            <person name="Mohindra V."/>
            <person name="Chowdhury L.M."/>
            <person name="Lal K."/>
            <person name="Jena J.K."/>
        </authorList>
    </citation>
    <scope>NUCLEOTIDE SEQUENCE [LARGE SCALE GENOMIC DNA]</scope>
    <source>
        <strain evidence="10">CM1030</strain>
        <tissue evidence="10">Blood</tissue>
    </source>
</reference>
<protein>
    <recommendedName>
        <fullName evidence="9">Peptidase M14 domain-containing protein</fullName>
    </recommendedName>
</protein>
<proteinExistence type="inferred from homology"/>
<keyword evidence="6" id="KW-0862">Zinc</keyword>
<evidence type="ECO:0000313" key="10">
    <source>
        <dbReference type="EMBL" id="KAL0155186.1"/>
    </source>
</evidence>
<accession>A0ABD0N1T2</accession>
<keyword evidence="7" id="KW-0482">Metalloprotease</keyword>
<keyword evidence="11" id="KW-1185">Reference proteome</keyword>
<dbReference type="GO" id="GO:0004180">
    <property type="term" value="F:carboxypeptidase activity"/>
    <property type="evidence" value="ECO:0007669"/>
    <property type="project" value="UniProtKB-KW"/>
</dbReference>
<comment type="caution">
    <text evidence="10">The sequence shown here is derived from an EMBL/GenBank/DDBJ whole genome shotgun (WGS) entry which is preliminary data.</text>
</comment>
<keyword evidence="5" id="KW-0479">Metal-binding</keyword>
<comment type="cofactor">
    <cofactor evidence="1">
        <name>Zn(2+)</name>
        <dbReference type="ChEBI" id="CHEBI:29105"/>
    </cofactor>
</comment>
<dbReference type="PANTHER" id="PTHR11705:SF94">
    <property type="entry name" value="CARBOXYPEPTIDASE A1"/>
    <property type="match status" value="1"/>
</dbReference>
<evidence type="ECO:0000259" key="9">
    <source>
        <dbReference type="PROSITE" id="PS52035"/>
    </source>
</evidence>
<dbReference type="Pfam" id="PF00246">
    <property type="entry name" value="Peptidase_M14"/>
    <property type="match status" value="1"/>
</dbReference>